<evidence type="ECO:0000259" key="3">
    <source>
        <dbReference type="Pfam" id="PF07423"/>
    </source>
</evidence>
<dbReference type="InterPro" id="IPR009988">
    <property type="entry name" value="DUF1510"/>
</dbReference>
<gene>
    <name evidence="4" type="ORF">D8M06_03440</name>
</gene>
<keyword evidence="2" id="KW-0812">Transmembrane</keyword>
<keyword evidence="5" id="KW-1185">Reference proteome</keyword>
<evidence type="ECO:0000256" key="2">
    <source>
        <dbReference type="SAM" id="Phobius"/>
    </source>
</evidence>
<accession>A0A495AEM8</accession>
<reference evidence="4 5" key="1">
    <citation type="journal article" date="2016" name="Int. J. Syst. Evol. Microbiol.">
        <title>Oceanobacillus halophilus sp. nov., a novel moderately halophilic bacterium from a hypersaline lake.</title>
        <authorList>
            <person name="Amoozegar M.A."/>
            <person name="Bagheri M."/>
            <person name="Makhdoumi A."/>
            <person name="Nikou M.M."/>
            <person name="Fazeli S.A.S."/>
            <person name="Schumann P."/>
            <person name="Sproer C."/>
            <person name="Sanchez-Porro C."/>
            <person name="Ventosa A."/>
        </authorList>
    </citation>
    <scope>NUCLEOTIDE SEQUENCE [LARGE SCALE GENOMIC DNA]</scope>
    <source>
        <strain evidence="4 5">DSM 23996</strain>
    </source>
</reference>
<dbReference type="OrthoDB" id="2168558at2"/>
<dbReference type="RefSeq" id="WP_121202937.1">
    <property type="nucleotide sequence ID" value="NZ_RBZP01000001.1"/>
</dbReference>
<protein>
    <submittedName>
        <fullName evidence="4">DUF1510 family protein</fullName>
    </submittedName>
</protein>
<evidence type="ECO:0000313" key="5">
    <source>
        <dbReference type="Proteomes" id="UP000269301"/>
    </source>
</evidence>
<proteinExistence type="predicted"/>
<evidence type="ECO:0000313" key="4">
    <source>
        <dbReference type="EMBL" id="RKQ37864.1"/>
    </source>
</evidence>
<sequence>MEQENHTRKNKFEKRRKNTKFISILMIVSVILLILLIGIWLFGGDSNDEKTDEISDEKVQDQSDNTDETSMEDTDEEAATEIDIVDDTEEEDTTENDEEDNNSNNEDVIIEEAEPSDDNVSEAYTGNWEPVGTEQEGPHTINYDSNSQDRLEMTKAILLATGLNEEDYREWWIGRGGEQKVVATVSDSAETEVYRVYLSWKDNEGWQPTKVEVLFENDWEKYK</sequence>
<dbReference type="AlphaFoldDB" id="A0A495AEM8"/>
<name>A0A495AEM8_9BACI</name>
<feature type="domain" description="DUF1510" evidence="3">
    <location>
        <begin position="124"/>
        <end position="214"/>
    </location>
</feature>
<feature type="compositionally biased region" description="Acidic residues" evidence="1">
    <location>
        <begin position="64"/>
        <end position="101"/>
    </location>
</feature>
<feature type="transmembrane region" description="Helical" evidence="2">
    <location>
        <begin position="21"/>
        <end position="42"/>
    </location>
</feature>
<organism evidence="4 5">
    <name type="scientific">Oceanobacillus halophilus</name>
    <dbReference type="NCBI Taxonomy" id="930130"/>
    <lineage>
        <taxon>Bacteria</taxon>
        <taxon>Bacillati</taxon>
        <taxon>Bacillota</taxon>
        <taxon>Bacilli</taxon>
        <taxon>Bacillales</taxon>
        <taxon>Bacillaceae</taxon>
        <taxon>Oceanobacillus</taxon>
    </lineage>
</organism>
<keyword evidence="2" id="KW-1133">Transmembrane helix</keyword>
<evidence type="ECO:0000256" key="1">
    <source>
        <dbReference type="SAM" id="MobiDB-lite"/>
    </source>
</evidence>
<dbReference type="Proteomes" id="UP000269301">
    <property type="component" value="Unassembled WGS sequence"/>
</dbReference>
<keyword evidence="2" id="KW-0472">Membrane</keyword>
<feature type="region of interest" description="Disordered" evidence="1">
    <location>
        <begin position="49"/>
        <end position="106"/>
    </location>
</feature>
<dbReference type="EMBL" id="RBZP01000001">
    <property type="protein sequence ID" value="RKQ37864.1"/>
    <property type="molecule type" value="Genomic_DNA"/>
</dbReference>
<comment type="caution">
    <text evidence="4">The sequence shown here is derived from an EMBL/GenBank/DDBJ whole genome shotgun (WGS) entry which is preliminary data.</text>
</comment>
<dbReference type="Pfam" id="PF07423">
    <property type="entry name" value="DUF1510"/>
    <property type="match status" value="1"/>
</dbReference>
<feature type="compositionally biased region" description="Basic and acidic residues" evidence="1">
    <location>
        <begin position="49"/>
        <end position="61"/>
    </location>
</feature>